<dbReference type="PROSITE" id="PS51725">
    <property type="entry name" value="ABM"/>
    <property type="match status" value="1"/>
</dbReference>
<dbReference type="InterPro" id="IPR011008">
    <property type="entry name" value="Dimeric_a/b-barrel"/>
</dbReference>
<evidence type="ECO:0000313" key="3">
    <source>
        <dbReference type="Proteomes" id="UP000243077"/>
    </source>
</evidence>
<keyword evidence="3" id="KW-1185">Reference proteome</keyword>
<evidence type="ECO:0000259" key="1">
    <source>
        <dbReference type="PROSITE" id="PS51725"/>
    </source>
</evidence>
<gene>
    <name evidence="2" type="ORF">C3B54_11482</name>
</gene>
<reference evidence="2 3" key="1">
    <citation type="submission" date="2018-02" db="EMBL/GenBank/DDBJ databases">
        <title>Complete genome of the streamlined marine actinobacterium Pontimonas salivibrio CL-TW6 adapted to coastal planktonic lifestype.</title>
        <authorList>
            <person name="Cho B.C."/>
            <person name="Hardies S.C."/>
            <person name="Jang G.I."/>
            <person name="Hwang C.Y."/>
        </authorList>
    </citation>
    <scope>NUCLEOTIDE SEQUENCE [LARGE SCALE GENOMIC DNA]</scope>
    <source>
        <strain evidence="2 3">CL-TW6</strain>
    </source>
</reference>
<proteinExistence type="predicted"/>
<dbReference type="GO" id="GO:0004497">
    <property type="term" value="F:monooxygenase activity"/>
    <property type="evidence" value="ECO:0007669"/>
    <property type="project" value="UniProtKB-KW"/>
</dbReference>
<evidence type="ECO:0000313" key="2">
    <source>
        <dbReference type="EMBL" id="AVG23475.1"/>
    </source>
</evidence>
<name>A0A2L2BP87_9MICO</name>
<keyword evidence="2" id="KW-0503">Monooxygenase</keyword>
<dbReference type="Gene3D" id="3.30.70.100">
    <property type="match status" value="1"/>
</dbReference>
<sequence length="114" mass="12624">MPLALFRAPLTPAIYTVAMSNPCSVVVTLEPLPGCADQVEAVVAQELDDIRGAAGCELYELYRAVDDSVVLIERWSTREHWQAHFDEPAIARLKRDLTPLLASPATRLEMYPSV</sequence>
<dbReference type="KEGG" id="psai:C3B54_11482"/>
<protein>
    <submittedName>
        <fullName evidence="2">Quinol monooxygenase</fullName>
    </submittedName>
</protein>
<dbReference type="InterPro" id="IPR007138">
    <property type="entry name" value="ABM_dom"/>
</dbReference>
<keyword evidence="2" id="KW-0560">Oxidoreductase</keyword>
<accession>A0A2L2BP87</accession>
<organism evidence="2 3">
    <name type="scientific">Pontimonas salivibrio</name>
    <dbReference type="NCBI Taxonomy" id="1159327"/>
    <lineage>
        <taxon>Bacteria</taxon>
        <taxon>Bacillati</taxon>
        <taxon>Actinomycetota</taxon>
        <taxon>Actinomycetes</taxon>
        <taxon>Micrococcales</taxon>
        <taxon>Microbacteriaceae</taxon>
        <taxon>Pontimonas</taxon>
    </lineage>
</organism>
<dbReference type="Proteomes" id="UP000243077">
    <property type="component" value="Chromosome"/>
</dbReference>
<dbReference type="AlphaFoldDB" id="A0A2L2BP87"/>
<dbReference type="Pfam" id="PF03992">
    <property type="entry name" value="ABM"/>
    <property type="match status" value="1"/>
</dbReference>
<dbReference type="SUPFAM" id="SSF54909">
    <property type="entry name" value="Dimeric alpha+beta barrel"/>
    <property type="match status" value="1"/>
</dbReference>
<dbReference type="EMBL" id="CP026923">
    <property type="protein sequence ID" value="AVG23475.1"/>
    <property type="molecule type" value="Genomic_DNA"/>
</dbReference>
<feature type="domain" description="ABM" evidence="1">
    <location>
        <begin position="23"/>
        <end position="110"/>
    </location>
</feature>